<proteinExistence type="predicted"/>
<feature type="domain" description="DUF305" evidence="3">
    <location>
        <begin position="59"/>
        <end position="212"/>
    </location>
</feature>
<name>A0A2P7MQG0_9CYAN</name>
<organism evidence="4 5">
    <name type="scientific">Cyanobium usitatum str. Tous</name>
    <dbReference type="NCBI Taxonomy" id="2116684"/>
    <lineage>
        <taxon>Bacteria</taxon>
        <taxon>Bacillati</taxon>
        <taxon>Cyanobacteriota</taxon>
        <taxon>Cyanophyceae</taxon>
        <taxon>Synechococcales</taxon>
        <taxon>Prochlorococcaceae</taxon>
        <taxon>Cyanobium</taxon>
    </lineage>
</organism>
<evidence type="ECO:0000313" key="5">
    <source>
        <dbReference type="Proteomes" id="UP000243002"/>
    </source>
</evidence>
<dbReference type="InterPro" id="IPR012347">
    <property type="entry name" value="Ferritin-like"/>
</dbReference>
<feature type="compositionally biased region" description="Low complexity" evidence="1">
    <location>
        <begin position="33"/>
        <end position="45"/>
    </location>
</feature>
<sequence>MRPLAASLLLAGIWTAPVLAQGDPHQHHHHHQAAPAAASPSQAHASHSHDVGPSGATYDLRWLDAMVQHHTGALRMSEFVFNIGHPGVGALANGIWREQAREIKAMAQWRKAWYPEAPVYPVALRPGGDPNSMGSLERMGAAQIQAMQMMGSTPTKANRLVWFLEGMIAHHGGALQMAHDALNKSGNTTVRRLAREIIVAQRAEIIELRRMLRLEGLIKPEYSQYDALFGF</sequence>
<dbReference type="EMBL" id="PXXO01000022">
    <property type="protein sequence ID" value="PSJ03464.1"/>
    <property type="molecule type" value="Genomic_DNA"/>
</dbReference>
<dbReference type="PANTHER" id="PTHR36933:SF1">
    <property type="entry name" value="SLL0788 PROTEIN"/>
    <property type="match status" value="1"/>
</dbReference>
<gene>
    <name evidence="4" type="ORF">C7K55_12970</name>
</gene>
<evidence type="ECO:0000259" key="3">
    <source>
        <dbReference type="Pfam" id="PF03713"/>
    </source>
</evidence>
<dbReference type="Gene3D" id="1.20.1260.10">
    <property type="match status" value="1"/>
</dbReference>
<accession>A0A2P7MQG0</accession>
<dbReference type="Proteomes" id="UP000243002">
    <property type="component" value="Unassembled WGS sequence"/>
</dbReference>
<keyword evidence="2" id="KW-0732">Signal</keyword>
<dbReference type="Pfam" id="PF03713">
    <property type="entry name" value="DUF305"/>
    <property type="match status" value="1"/>
</dbReference>
<reference evidence="4 5" key="1">
    <citation type="journal article" date="2018" name="Environ. Microbiol.">
        <title>Ecological and genomic features of two widespread freshwater picocyanobacteria.</title>
        <authorList>
            <person name="Cabello-Yeves P.J."/>
            <person name="Picazo A."/>
            <person name="Camacho A."/>
            <person name="Callieri C."/>
            <person name="Rosselli R."/>
            <person name="Roda-Garcia J.J."/>
            <person name="Coutinho F.H."/>
            <person name="Rodriguez-Valera F."/>
        </authorList>
    </citation>
    <scope>NUCLEOTIDE SEQUENCE [LARGE SCALE GENOMIC DNA]</scope>
    <source>
        <strain evidence="4 5">Tous</strain>
    </source>
</reference>
<keyword evidence="5" id="KW-1185">Reference proteome</keyword>
<protein>
    <submittedName>
        <fullName evidence="4">DUF305 domain-containing protein</fullName>
    </submittedName>
</protein>
<dbReference type="OrthoDB" id="517560at2"/>
<feature type="chain" id="PRO_5015197286" evidence="2">
    <location>
        <begin position="21"/>
        <end position="231"/>
    </location>
</feature>
<dbReference type="RefSeq" id="WP_106633149.1">
    <property type="nucleotide sequence ID" value="NZ_PXXO01000022.1"/>
</dbReference>
<dbReference type="PANTHER" id="PTHR36933">
    <property type="entry name" value="SLL0788 PROTEIN"/>
    <property type="match status" value="1"/>
</dbReference>
<dbReference type="InterPro" id="IPR005183">
    <property type="entry name" value="DUF305_CopM-like"/>
</dbReference>
<evidence type="ECO:0000256" key="2">
    <source>
        <dbReference type="SAM" id="SignalP"/>
    </source>
</evidence>
<evidence type="ECO:0000313" key="4">
    <source>
        <dbReference type="EMBL" id="PSJ03464.1"/>
    </source>
</evidence>
<comment type="caution">
    <text evidence="4">The sequence shown here is derived from an EMBL/GenBank/DDBJ whole genome shotgun (WGS) entry which is preliminary data.</text>
</comment>
<evidence type="ECO:0000256" key="1">
    <source>
        <dbReference type="SAM" id="MobiDB-lite"/>
    </source>
</evidence>
<dbReference type="AlphaFoldDB" id="A0A2P7MQG0"/>
<feature type="region of interest" description="Disordered" evidence="1">
    <location>
        <begin position="22"/>
        <end position="52"/>
    </location>
</feature>
<feature type="signal peptide" evidence="2">
    <location>
        <begin position="1"/>
        <end position="20"/>
    </location>
</feature>